<gene>
    <name evidence="1" type="ORF">HNY73_010800</name>
</gene>
<dbReference type="AlphaFoldDB" id="A0A8T0F4L4"/>
<proteinExistence type="predicted"/>
<keyword evidence="2" id="KW-1185">Reference proteome</keyword>
<dbReference type="EMBL" id="JABXBU010000030">
    <property type="protein sequence ID" value="KAF8785228.1"/>
    <property type="molecule type" value="Genomic_DNA"/>
</dbReference>
<sequence>MVINLEIKHLKRLLQEHFLWHFMKLDLDSLFFWYDGTYTIIKTTYKKRQNLLQEKLLSIYGAAVHNCHSKYVSFGGVWLFLHIKDRSRTYKFRRETAARPPGIL</sequence>
<evidence type="ECO:0000313" key="2">
    <source>
        <dbReference type="Proteomes" id="UP000807504"/>
    </source>
</evidence>
<name>A0A8T0F4L4_ARGBR</name>
<evidence type="ECO:0000313" key="1">
    <source>
        <dbReference type="EMBL" id="KAF8785228.1"/>
    </source>
</evidence>
<accession>A0A8T0F4L4</accession>
<reference evidence="1" key="1">
    <citation type="journal article" date="2020" name="bioRxiv">
        <title>Chromosome-level reference genome of the European wasp spider Argiope bruennichi: a resource for studies on range expansion and evolutionary adaptation.</title>
        <authorList>
            <person name="Sheffer M.M."/>
            <person name="Hoppe A."/>
            <person name="Krehenwinkel H."/>
            <person name="Uhl G."/>
            <person name="Kuss A.W."/>
            <person name="Jensen L."/>
            <person name="Jensen C."/>
            <person name="Gillespie R.G."/>
            <person name="Hoff K.J."/>
            <person name="Prost S."/>
        </authorList>
    </citation>
    <scope>NUCLEOTIDE SEQUENCE</scope>
</reference>
<protein>
    <submittedName>
        <fullName evidence="1">Uncharacterized protein</fullName>
    </submittedName>
</protein>
<dbReference type="Proteomes" id="UP000807504">
    <property type="component" value="Unassembled WGS sequence"/>
</dbReference>
<comment type="caution">
    <text evidence="1">The sequence shown here is derived from an EMBL/GenBank/DDBJ whole genome shotgun (WGS) entry which is preliminary data.</text>
</comment>
<reference evidence="1" key="2">
    <citation type="submission" date="2020-06" db="EMBL/GenBank/DDBJ databases">
        <authorList>
            <person name="Sheffer M."/>
        </authorList>
    </citation>
    <scope>NUCLEOTIDE SEQUENCE</scope>
</reference>
<organism evidence="1 2">
    <name type="scientific">Argiope bruennichi</name>
    <name type="common">Wasp spider</name>
    <name type="synonym">Aranea bruennichi</name>
    <dbReference type="NCBI Taxonomy" id="94029"/>
    <lineage>
        <taxon>Eukaryota</taxon>
        <taxon>Metazoa</taxon>
        <taxon>Ecdysozoa</taxon>
        <taxon>Arthropoda</taxon>
        <taxon>Chelicerata</taxon>
        <taxon>Arachnida</taxon>
        <taxon>Araneae</taxon>
        <taxon>Araneomorphae</taxon>
        <taxon>Entelegynae</taxon>
        <taxon>Araneoidea</taxon>
        <taxon>Araneidae</taxon>
        <taxon>Argiope</taxon>
    </lineage>
</organism>